<dbReference type="PRINTS" id="PR00421">
    <property type="entry name" value="THIOREDOXIN"/>
</dbReference>
<dbReference type="Pfam" id="PF00085">
    <property type="entry name" value="Thioredoxin"/>
    <property type="match status" value="1"/>
</dbReference>
<dbReference type="PANTHER" id="PTHR46115">
    <property type="entry name" value="THIOREDOXIN-LIKE PROTEIN 1"/>
    <property type="match status" value="1"/>
</dbReference>
<name>A0A813FHG2_POLGL</name>
<feature type="disulfide bond" description="Redox-active" evidence="4">
    <location>
        <begin position="30"/>
        <end position="33"/>
    </location>
</feature>
<evidence type="ECO:0000256" key="1">
    <source>
        <dbReference type="ARBA" id="ARBA00023157"/>
    </source>
</evidence>
<dbReference type="GO" id="GO:0015035">
    <property type="term" value="F:protein-disulfide reductase activity"/>
    <property type="evidence" value="ECO:0007669"/>
    <property type="project" value="InterPro"/>
</dbReference>
<comment type="caution">
    <text evidence="6">The sequence shown here is derived from an EMBL/GenBank/DDBJ whole genome shotgun (WGS) entry which is preliminary data.</text>
</comment>
<dbReference type="InterPro" id="IPR036249">
    <property type="entry name" value="Thioredoxin-like_sf"/>
</dbReference>
<organism evidence="6 7">
    <name type="scientific">Polarella glacialis</name>
    <name type="common">Dinoflagellate</name>
    <dbReference type="NCBI Taxonomy" id="89957"/>
    <lineage>
        <taxon>Eukaryota</taxon>
        <taxon>Sar</taxon>
        <taxon>Alveolata</taxon>
        <taxon>Dinophyceae</taxon>
        <taxon>Suessiales</taxon>
        <taxon>Suessiaceae</taxon>
        <taxon>Polarella</taxon>
    </lineage>
</organism>
<feature type="domain" description="Thioredoxin" evidence="5">
    <location>
        <begin position="1"/>
        <end position="105"/>
    </location>
</feature>
<dbReference type="SUPFAM" id="SSF52833">
    <property type="entry name" value="Thioredoxin-like"/>
    <property type="match status" value="1"/>
</dbReference>
<feature type="active site" description="Nucleophile" evidence="3">
    <location>
        <position position="30"/>
    </location>
</feature>
<proteinExistence type="inferred from homology"/>
<accession>A0A813FHG2</accession>
<comment type="similarity">
    <text evidence="2">Belongs to the thioredoxin family.</text>
</comment>
<dbReference type="InterPro" id="IPR017937">
    <property type="entry name" value="Thioredoxin_CS"/>
</dbReference>
<evidence type="ECO:0000313" key="7">
    <source>
        <dbReference type="Proteomes" id="UP000654075"/>
    </source>
</evidence>
<dbReference type="EMBL" id="CAJNNV010025284">
    <property type="protein sequence ID" value="CAE8613632.1"/>
    <property type="molecule type" value="Genomic_DNA"/>
</dbReference>
<evidence type="ECO:0000256" key="2">
    <source>
        <dbReference type="PIRNR" id="PIRNR000077"/>
    </source>
</evidence>
<evidence type="ECO:0000259" key="5">
    <source>
        <dbReference type="PROSITE" id="PS51352"/>
    </source>
</evidence>
<keyword evidence="4" id="KW-0676">Redox-active center</keyword>
<dbReference type="AlphaFoldDB" id="A0A813FHG2"/>
<reference evidence="6" key="1">
    <citation type="submission" date="2021-02" db="EMBL/GenBank/DDBJ databases">
        <authorList>
            <person name="Dougan E. K."/>
            <person name="Rhodes N."/>
            <person name="Thang M."/>
            <person name="Chan C."/>
        </authorList>
    </citation>
    <scope>NUCLEOTIDE SEQUENCE</scope>
</reference>
<dbReference type="PIRSF" id="PIRSF000077">
    <property type="entry name" value="Thioredoxin"/>
    <property type="match status" value="1"/>
</dbReference>
<dbReference type="Gene3D" id="3.40.30.10">
    <property type="entry name" value="Glutaredoxin"/>
    <property type="match status" value="1"/>
</dbReference>
<feature type="site" description="Deprotonates C-terminal active site Cys" evidence="3">
    <location>
        <position position="24"/>
    </location>
</feature>
<dbReference type="OMA" id="HIHYVTD"/>
<dbReference type="InterPro" id="IPR005746">
    <property type="entry name" value="Thioredoxin"/>
</dbReference>
<protein>
    <recommendedName>
        <fullName evidence="2">Thioredoxin</fullName>
    </recommendedName>
</protein>
<evidence type="ECO:0000256" key="4">
    <source>
        <dbReference type="PIRSR" id="PIRSR000077-4"/>
    </source>
</evidence>
<dbReference type="Proteomes" id="UP000654075">
    <property type="component" value="Unassembled WGS sequence"/>
</dbReference>
<feature type="active site" description="Nucleophile" evidence="3">
    <location>
        <position position="33"/>
    </location>
</feature>
<evidence type="ECO:0000256" key="3">
    <source>
        <dbReference type="PIRSR" id="PIRSR000077-1"/>
    </source>
</evidence>
<feature type="site" description="Contributes to redox potential value" evidence="3">
    <location>
        <position position="32"/>
    </location>
</feature>
<gene>
    <name evidence="6" type="ORF">PGLA1383_LOCUS31389</name>
</gene>
<feature type="site" description="Contributes to redox potential value" evidence="3">
    <location>
        <position position="31"/>
    </location>
</feature>
<dbReference type="PROSITE" id="PS00194">
    <property type="entry name" value="THIOREDOXIN_1"/>
    <property type="match status" value="1"/>
</dbReference>
<sequence length="105" mass="11594">MVKAVTDKAEFEALKKGSKPLVVDFTATWCGPCQRIGPKFVEFAALDVYQGLEFIKIDVDDAEDISQACGVEAMPTFQVYKDGVKVGELSGANEEKLKELLDKYK</sequence>
<dbReference type="CDD" id="cd02947">
    <property type="entry name" value="TRX_family"/>
    <property type="match status" value="1"/>
</dbReference>
<evidence type="ECO:0000313" key="6">
    <source>
        <dbReference type="EMBL" id="CAE8613632.1"/>
    </source>
</evidence>
<dbReference type="OrthoDB" id="2121326at2759"/>
<dbReference type="InterPro" id="IPR013766">
    <property type="entry name" value="Thioredoxin_domain"/>
</dbReference>
<keyword evidence="1 4" id="KW-1015">Disulfide bond</keyword>
<dbReference type="PROSITE" id="PS51352">
    <property type="entry name" value="THIOREDOXIN_2"/>
    <property type="match status" value="1"/>
</dbReference>
<dbReference type="FunFam" id="3.40.30.10:FF:000245">
    <property type="entry name" value="Thioredoxin"/>
    <property type="match status" value="1"/>
</dbReference>
<keyword evidence="7" id="KW-1185">Reference proteome</keyword>